<comment type="caution">
    <text evidence="3">The sequence shown here is derived from an EMBL/GenBank/DDBJ whole genome shotgun (WGS) entry which is preliminary data.</text>
</comment>
<dbReference type="Proteomes" id="UP000619545">
    <property type="component" value="Unassembled WGS sequence"/>
</dbReference>
<feature type="domain" description="DUF4234" evidence="2">
    <location>
        <begin position="72"/>
        <end position="102"/>
    </location>
</feature>
<keyword evidence="1" id="KW-0812">Transmembrane</keyword>
<name>A0A832ST24_9EURY</name>
<dbReference type="GeneID" id="1477047"/>
<sequence length="103" mass="12033">MISHVGIVTIIILISKLISPSRKRKFYRTLAFVYAVLGFIPPFAWLLGGFACHRINLDLRERGCASERHTPRYAVLTILTLGLYQSYWWYVTTEDVNRCLRRE</sequence>
<keyword evidence="1" id="KW-0472">Membrane</keyword>
<reference evidence="3" key="1">
    <citation type="journal article" date="2020" name="bioRxiv">
        <title>A rank-normalized archaeal taxonomy based on genome phylogeny resolves widespread incomplete and uneven classifications.</title>
        <authorList>
            <person name="Rinke C."/>
            <person name="Chuvochina M."/>
            <person name="Mussig A.J."/>
            <person name="Chaumeil P.-A."/>
            <person name="Waite D.W."/>
            <person name="Whitman W.B."/>
            <person name="Parks D.H."/>
            <person name="Hugenholtz P."/>
        </authorList>
    </citation>
    <scope>NUCLEOTIDE SEQUENCE</scope>
    <source>
        <strain evidence="3">UBA8853</strain>
    </source>
</reference>
<organism evidence="3 4">
    <name type="scientific">Methanopyrus kandleri</name>
    <dbReference type="NCBI Taxonomy" id="2320"/>
    <lineage>
        <taxon>Archaea</taxon>
        <taxon>Methanobacteriati</taxon>
        <taxon>Methanobacteriota</taxon>
        <taxon>Methanomada group</taxon>
        <taxon>Methanopyri</taxon>
        <taxon>Methanopyrales</taxon>
        <taxon>Methanopyraceae</taxon>
        <taxon>Methanopyrus</taxon>
    </lineage>
</organism>
<dbReference type="InterPro" id="IPR025328">
    <property type="entry name" value="DUF4234"/>
</dbReference>
<gene>
    <name evidence="3" type="ORF">HA336_01140</name>
</gene>
<protein>
    <submittedName>
        <fullName evidence="3">DUF4234 domain-containing protein</fullName>
    </submittedName>
</protein>
<keyword evidence="1" id="KW-1133">Transmembrane helix</keyword>
<evidence type="ECO:0000259" key="2">
    <source>
        <dbReference type="Pfam" id="PF14018"/>
    </source>
</evidence>
<dbReference type="AlphaFoldDB" id="A0A832ST24"/>
<dbReference type="RefSeq" id="WP_011019314.1">
    <property type="nucleotide sequence ID" value="NZ_DUJS01000002.1"/>
</dbReference>
<feature type="transmembrane region" description="Helical" evidence="1">
    <location>
        <begin position="31"/>
        <end position="52"/>
    </location>
</feature>
<evidence type="ECO:0000313" key="3">
    <source>
        <dbReference type="EMBL" id="HII69822.1"/>
    </source>
</evidence>
<proteinExistence type="predicted"/>
<dbReference type="EMBL" id="DUJS01000002">
    <property type="protein sequence ID" value="HII69822.1"/>
    <property type="molecule type" value="Genomic_DNA"/>
</dbReference>
<evidence type="ECO:0000313" key="4">
    <source>
        <dbReference type="Proteomes" id="UP000619545"/>
    </source>
</evidence>
<accession>A0A832ST24</accession>
<evidence type="ECO:0000256" key="1">
    <source>
        <dbReference type="SAM" id="Phobius"/>
    </source>
</evidence>
<feature type="transmembrane region" description="Helical" evidence="1">
    <location>
        <begin position="73"/>
        <end position="91"/>
    </location>
</feature>
<dbReference type="Pfam" id="PF14018">
    <property type="entry name" value="DUF4234"/>
    <property type="match status" value="1"/>
</dbReference>